<dbReference type="Proteomes" id="UP000560658">
    <property type="component" value="Unassembled WGS sequence"/>
</dbReference>
<dbReference type="AlphaFoldDB" id="A0A840D9K9"/>
<comment type="caution">
    <text evidence="1">The sequence shown here is derived from an EMBL/GenBank/DDBJ whole genome shotgun (WGS) entry which is preliminary data.</text>
</comment>
<keyword evidence="2" id="KW-1185">Reference proteome</keyword>
<protein>
    <submittedName>
        <fullName evidence="1">Uncharacterized protein</fullName>
    </submittedName>
</protein>
<reference evidence="1" key="1">
    <citation type="submission" date="2020-08" db="EMBL/GenBank/DDBJ databases">
        <title>Genomic Encyclopedia of Type Strains, Phase IV (KMG-IV): sequencing the most valuable type-strain genomes for metagenomic binning, comparative biology and taxonomic classification.</title>
        <authorList>
            <person name="Goeker M."/>
        </authorList>
    </citation>
    <scope>NUCLEOTIDE SEQUENCE [LARGE SCALE GENOMIC DNA]</scope>
    <source>
        <strain evidence="1">DSM 105720</strain>
    </source>
</reference>
<organism evidence="1 2">
    <name type="scientific">Bacteroides reticulotermitis</name>
    <dbReference type="NCBI Taxonomy" id="1133319"/>
    <lineage>
        <taxon>Bacteria</taxon>
        <taxon>Pseudomonadati</taxon>
        <taxon>Bacteroidota</taxon>
        <taxon>Bacteroidia</taxon>
        <taxon>Bacteroidales</taxon>
        <taxon>Bacteroidaceae</taxon>
        <taxon>Bacteroides</taxon>
    </lineage>
</organism>
<accession>A0A840D9K9</accession>
<gene>
    <name evidence="1" type="ORF">GGR06_003034</name>
</gene>
<dbReference type="EMBL" id="JACIER010000013">
    <property type="protein sequence ID" value="MBB4045223.1"/>
    <property type="molecule type" value="Genomic_DNA"/>
</dbReference>
<sequence>MLVFKPVLQMYGFDFSCTHNRDTGIYTEVTSSAGCVTLLFLNVTDNQRERS</sequence>
<evidence type="ECO:0000313" key="2">
    <source>
        <dbReference type="Proteomes" id="UP000560658"/>
    </source>
</evidence>
<name>A0A840D9K9_9BACE</name>
<evidence type="ECO:0000313" key="1">
    <source>
        <dbReference type="EMBL" id="MBB4045223.1"/>
    </source>
</evidence>
<proteinExistence type="predicted"/>